<dbReference type="Pfam" id="PF25601">
    <property type="entry name" value="AAA_lid_14"/>
    <property type="match status" value="1"/>
</dbReference>
<keyword evidence="1" id="KW-0547">Nucleotide-binding</keyword>
<dbReference type="Pfam" id="PF02954">
    <property type="entry name" value="HTH_8"/>
    <property type="match status" value="1"/>
</dbReference>
<evidence type="ECO:0000259" key="6">
    <source>
        <dbReference type="PROSITE" id="PS50045"/>
    </source>
</evidence>
<dbReference type="InterPro" id="IPR003593">
    <property type="entry name" value="AAA+_ATPase"/>
</dbReference>
<dbReference type="GO" id="GO:0006355">
    <property type="term" value="P:regulation of DNA-templated transcription"/>
    <property type="evidence" value="ECO:0007669"/>
    <property type="project" value="InterPro"/>
</dbReference>
<dbReference type="SUPFAM" id="SSF55785">
    <property type="entry name" value="PYP-like sensor domain (PAS domain)"/>
    <property type="match status" value="1"/>
</dbReference>
<dbReference type="InterPro" id="IPR002078">
    <property type="entry name" value="Sigma_54_int"/>
</dbReference>
<dbReference type="CDD" id="cd00009">
    <property type="entry name" value="AAA"/>
    <property type="match status" value="1"/>
</dbReference>
<dbReference type="GO" id="GO:0005524">
    <property type="term" value="F:ATP binding"/>
    <property type="evidence" value="ECO:0007669"/>
    <property type="project" value="UniProtKB-KW"/>
</dbReference>
<dbReference type="NCBIfam" id="TIGR00229">
    <property type="entry name" value="sensory_box"/>
    <property type="match status" value="1"/>
</dbReference>
<keyword evidence="3" id="KW-0805">Transcription regulation</keyword>
<dbReference type="InterPro" id="IPR013767">
    <property type="entry name" value="PAS_fold"/>
</dbReference>
<accession>A0A2P7Q080</accession>
<dbReference type="InterPro" id="IPR025943">
    <property type="entry name" value="Sigma_54_int_dom_ATP-bd_2"/>
</dbReference>
<protein>
    <submittedName>
        <fullName evidence="7">Diguanylate cyclase</fullName>
    </submittedName>
</protein>
<dbReference type="PRINTS" id="PR01590">
    <property type="entry name" value="HTHFIS"/>
</dbReference>
<dbReference type="PROSITE" id="PS00676">
    <property type="entry name" value="SIGMA54_INTERACT_2"/>
    <property type="match status" value="1"/>
</dbReference>
<dbReference type="InterPro" id="IPR058031">
    <property type="entry name" value="AAA_lid_NorR"/>
</dbReference>
<dbReference type="EMBL" id="JYGE01000004">
    <property type="protein sequence ID" value="PSJ31378.1"/>
    <property type="molecule type" value="Genomic_DNA"/>
</dbReference>
<dbReference type="InterPro" id="IPR009057">
    <property type="entry name" value="Homeodomain-like_sf"/>
</dbReference>
<dbReference type="OrthoDB" id="9803970at2"/>
<keyword evidence="5" id="KW-0175">Coiled coil</keyword>
<dbReference type="Pfam" id="PF00989">
    <property type="entry name" value="PAS"/>
    <property type="match status" value="1"/>
</dbReference>
<dbReference type="Gene3D" id="3.10.580.10">
    <property type="entry name" value="CBS-domain"/>
    <property type="match status" value="1"/>
</dbReference>
<evidence type="ECO:0000256" key="4">
    <source>
        <dbReference type="ARBA" id="ARBA00023163"/>
    </source>
</evidence>
<dbReference type="Gene3D" id="1.10.8.60">
    <property type="match status" value="1"/>
</dbReference>
<dbReference type="PROSITE" id="PS50045">
    <property type="entry name" value="SIGMA54_INTERACT_4"/>
    <property type="match status" value="1"/>
</dbReference>
<dbReference type="Gene3D" id="1.10.10.60">
    <property type="entry name" value="Homeodomain-like"/>
    <property type="match status" value="1"/>
</dbReference>
<evidence type="ECO:0000256" key="1">
    <source>
        <dbReference type="ARBA" id="ARBA00022741"/>
    </source>
</evidence>
<proteinExistence type="predicted"/>
<comment type="caution">
    <text evidence="7">The sequence shown here is derived from an EMBL/GenBank/DDBJ whole genome shotgun (WGS) entry which is preliminary data.</text>
</comment>
<keyword evidence="2" id="KW-0067">ATP-binding</keyword>
<dbReference type="InterPro" id="IPR027417">
    <property type="entry name" value="P-loop_NTPase"/>
</dbReference>
<dbReference type="FunFam" id="3.40.50.300:FF:000006">
    <property type="entry name" value="DNA-binding transcriptional regulator NtrC"/>
    <property type="match status" value="1"/>
</dbReference>
<sequence>MFGVPIKESFDNVIQKDFKIVKDYCTIGEVFEYMVTENKLIIVMDSLSNTIAGYLSILDMSEIIERYDFKYRDVEVKSVINRDFKLVRSDYDFSSFRDLLDNGAYVNIIIDKDDEIVGYMTEKNIKYNNYSTLEEKFVTLKYVTEQINEGIAAIDKNGVVILWNKFMEERYDIRASDMVGENMNDFLEDTIMERVLTTRESMNDFYYSKKIDDNTDLYGFVQANPIYYNDEFVGVVCTEVDITDATKLSQELEVANDRLAYLEDEVKSLSKNEFDQILGKSYPFEKAKNIAKQVAKTNSSIMLNGESGTGKEVFARAIHKYSEREGTFIPVNCSAIPQELFESEFFGYAPGAFTGATKNGKSGIFELANNGTVFLDEIGDMPLNMQVKLLRVLQEREFMRVGGREMIKVDVRIISATNKDLKEMVREEKFREDLFYRLNVVEIKLPPLRERNEDVGILIYHFLEEQCKENGKPFLKISKEAFKVLEKYRWKGNIRELKNTIENMVVLSSKPTLEVDDIPEYIIEAVKKPSNVVYPMDLNRAIEILEINKINEALEMSKGNKSKAAKILNIPRTTLYYKINQYNIEN</sequence>
<evidence type="ECO:0000256" key="5">
    <source>
        <dbReference type="SAM" id="Coils"/>
    </source>
</evidence>
<dbReference type="GO" id="GO:0043565">
    <property type="term" value="F:sequence-specific DNA binding"/>
    <property type="evidence" value="ECO:0007669"/>
    <property type="project" value="InterPro"/>
</dbReference>
<dbReference type="InterPro" id="IPR002197">
    <property type="entry name" value="HTH_Fis"/>
</dbReference>
<dbReference type="InterPro" id="IPR035965">
    <property type="entry name" value="PAS-like_dom_sf"/>
</dbReference>
<dbReference type="PANTHER" id="PTHR32071">
    <property type="entry name" value="TRANSCRIPTIONAL REGULATORY PROTEIN"/>
    <property type="match status" value="1"/>
</dbReference>
<gene>
    <name evidence="7" type="ORF">UF10_05475</name>
</gene>
<dbReference type="PANTHER" id="PTHR32071:SF57">
    <property type="entry name" value="C4-DICARBOXYLATE TRANSPORT TRANSCRIPTIONAL REGULATORY PROTEIN DCTD"/>
    <property type="match status" value="1"/>
</dbReference>
<dbReference type="InterPro" id="IPR000014">
    <property type="entry name" value="PAS"/>
</dbReference>
<dbReference type="SUPFAM" id="SSF52540">
    <property type="entry name" value="P-loop containing nucleoside triphosphate hydrolases"/>
    <property type="match status" value="1"/>
</dbReference>
<dbReference type="PROSITE" id="PS00675">
    <property type="entry name" value="SIGMA54_INTERACT_1"/>
    <property type="match status" value="1"/>
</dbReference>
<dbReference type="Gene3D" id="3.40.50.300">
    <property type="entry name" value="P-loop containing nucleotide triphosphate hydrolases"/>
    <property type="match status" value="1"/>
</dbReference>
<keyword evidence="4" id="KW-0804">Transcription</keyword>
<feature type="coiled-coil region" evidence="5">
    <location>
        <begin position="245"/>
        <end position="272"/>
    </location>
</feature>
<dbReference type="InterPro" id="IPR025662">
    <property type="entry name" value="Sigma_54_int_dom_ATP-bd_1"/>
</dbReference>
<dbReference type="SUPFAM" id="SSF46689">
    <property type="entry name" value="Homeodomain-like"/>
    <property type="match status" value="1"/>
</dbReference>
<reference evidence="7" key="1">
    <citation type="thesis" date="2015" institute="Rutgers" country="The State University of New Jersey, 14 College Farm Rd., New Brunswick, NJ, USA">
        <title>Ammonia toxicity in bacteria and its implications for treatment of and resource recovery from highly nitrogenous organic wastes.</title>
        <authorList>
            <person name="Luther A.K."/>
        </authorList>
    </citation>
    <scope>NUCLEOTIDE SEQUENCE</scope>
    <source>
        <strain evidence="7">RT-10B</strain>
    </source>
</reference>
<dbReference type="AlphaFoldDB" id="A0A2P7Q080"/>
<dbReference type="Gene3D" id="3.30.450.20">
    <property type="entry name" value="PAS domain"/>
    <property type="match status" value="1"/>
</dbReference>
<dbReference type="Proteomes" id="UP000241434">
    <property type="component" value="Unassembled WGS sequence"/>
</dbReference>
<dbReference type="InterPro" id="IPR046342">
    <property type="entry name" value="CBS_dom_sf"/>
</dbReference>
<name>A0A2P7Q080_9FIRM</name>
<evidence type="ECO:0000256" key="3">
    <source>
        <dbReference type="ARBA" id="ARBA00023015"/>
    </source>
</evidence>
<dbReference type="SUPFAM" id="SSF54631">
    <property type="entry name" value="CBS-domain pair"/>
    <property type="match status" value="1"/>
</dbReference>
<dbReference type="SMART" id="SM00382">
    <property type="entry name" value="AAA"/>
    <property type="match status" value="1"/>
</dbReference>
<feature type="domain" description="Sigma-54 factor interaction" evidence="6">
    <location>
        <begin position="277"/>
        <end position="506"/>
    </location>
</feature>
<evidence type="ECO:0000313" key="7">
    <source>
        <dbReference type="EMBL" id="PSJ31378.1"/>
    </source>
</evidence>
<evidence type="ECO:0000256" key="2">
    <source>
        <dbReference type="ARBA" id="ARBA00022840"/>
    </source>
</evidence>
<dbReference type="Pfam" id="PF00158">
    <property type="entry name" value="Sigma54_activat"/>
    <property type="match status" value="1"/>
</dbReference>
<dbReference type="RefSeq" id="WP_106776835.1">
    <property type="nucleotide sequence ID" value="NZ_JBGGGQ010000001.1"/>
</dbReference>
<evidence type="ECO:0000313" key="8">
    <source>
        <dbReference type="Proteomes" id="UP000241434"/>
    </source>
</evidence>
<keyword evidence="8" id="KW-1185">Reference proteome</keyword>
<organism evidence="7 8">
    <name type="scientific">Peptostreptococcus russellii</name>
    <dbReference type="NCBI Taxonomy" id="215200"/>
    <lineage>
        <taxon>Bacteria</taxon>
        <taxon>Bacillati</taxon>
        <taxon>Bacillota</taxon>
        <taxon>Clostridia</taxon>
        <taxon>Peptostreptococcales</taxon>
        <taxon>Peptostreptococcaceae</taxon>
        <taxon>Peptostreptococcus</taxon>
    </lineage>
</organism>